<sequence>VVFPVTEETAQLRAGPALPKRLLYTVFSPGRMTAAVAGHPSWVGALLVSAVLIGLAAALIPADILLEAQRRAALQEGPVQFQVAMGAGILRIVAPIAAMLGAIVMSFLVAGVYSILFGFVLGDSGSYRQYLAMVAHASFVPAIAGLLYTPL</sequence>
<evidence type="ECO:0000313" key="2">
    <source>
        <dbReference type="EMBL" id="SVD08371.1"/>
    </source>
</evidence>
<feature type="non-terminal residue" evidence="2">
    <location>
        <position position="1"/>
    </location>
</feature>
<feature type="transmembrane region" description="Helical" evidence="1">
    <location>
        <begin position="42"/>
        <end position="66"/>
    </location>
</feature>
<keyword evidence="1" id="KW-0812">Transmembrane</keyword>
<protein>
    <submittedName>
        <fullName evidence="2">Uncharacterized protein</fullName>
    </submittedName>
</protein>
<feature type="transmembrane region" description="Helical" evidence="1">
    <location>
        <begin position="92"/>
        <end position="121"/>
    </location>
</feature>
<gene>
    <name evidence="2" type="ORF">METZ01_LOCUS361225</name>
</gene>
<keyword evidence="1" id="KW-0472">Membrane</keyword>
<evidence type="ECO:0000256" key="1">
    <source>
        <dbReference type="SAM" id="Phobius"/>
    </source>
</evidence>
<accession>A0A382SHJ7</accession>
<feature type="transmembrane region" description="Helical" evidence="1">
    <location>
        <begin position="127"/>
        <end position="148"/>
    </location>
</feature>
<proteinExistence type="predicted"/>
<reference evidence="2" key="1">
    <citation type="submission" date="2018-05" db="EMBL/GenBank/DDBJ databases">
        <authorList>
            <person name="Lanie J.A."/>
            <person name="Ng W.-L."/>
            <person name="Kazmierczak K.M."/>
            <person name="Andrzejewski T.M."/>
            <person name="Davidsen T.M."/>
            <person name="Wayne K.J."/>
            <person name="Tettelin H."/>
            <person name="Glass J.I."/>
            <person name="Rusch D."/>
            <person name="Podicherti R."/>
            <person name="Tsui H.-C.T."/>
            <person name="Winkler M.E."/>
        </authorList>
    </citation>
    <scope>NUCLEOTIDE SEQUENCE</scope>
</reference>
<dbReference type="EMBL" id="UINC01128550">
    <property type="protein sequence ID" value="SVD08371.1"/>
    <property type="molecule type" value="Genomic_DNA"/>
</dbReference>
<organism evidence="2">
    <name type="scientific">marine metagenome</name>
    <dbReference type="NCBI Taxonomy" id="408172"/>
    <lineage>
        <taxon>unclassified sequences</taxon>
        <taxon>metagenomes</taxon>
        <taxon>ecological metagenomes</taxon>
    </lineage>
</organism>
<feature type="non-terminal residue" evidence="2">
    <location>
        <position position="151"/>
    </location>
</feature>
<dbReference type="AlphaFoldDB" id="A0A382SHJ7"/>
<keyword evidence="1" id="KW-1133">Transmembrane helix</keyword>
<name>A0A382SHJ7_9ZZZZ</name>